<keyword evidence="2" id="KW-0732">Signal</keyword>
<proteinExistence type="predicted"/>
<comment type="caution">
    <text evidence="3">The sequence shown here is derived from an EMBL/GenBank/DDBJ whole genome shotgun (WGS) entry which is preliminary data.</text>
</comment>
<dbReference type="Proteomes" id="UP000192578">
    <property type="component" value="Unassembled WGS sequence"/>
</dbReference>
<reference evidence="4" key="1">
    <citation type="submission" date="2017-01" db="EMBL/GenBank/DDBJ databases">
        <title>Comparative genomics of anhydrobiosis in the tardigrade Hypsibius dujardini.</title>
        <authorList>
            <person name="Yoshida Y."/>
            <person name="Koutsovoulos G."/>
            <person name="Laetsch D."/>
            <person name="Stevens L."/>
            <person name="Kumar S."/>
            <person name="Horikawa D."/>
            <person name="Ishino K."/>
            <person name="Komine S."/>
            <person name="Tomita M."/>
            <person name="Blaxter M."/>
            <person name="Arakawa K."/>
        </authorList>
    </citation>
    <scope>NUCLEOTIDE SEQUENCE [LARGE SCALE GENOMIC DNA]</scope>
    <source>
        <strain evidence="4">Z151</strain>
    </source>
</reference>
<evidence type="ECO:0000313" key="3">
    <source>
        <dbReference type="EMBL" id="OWA50774.1"/>
    </source>
</evidence>
<dbReference type="OrthoDB" id="10580116at2759"/>
<name>A0A9X6NCC1_HYPEX</name>
<dbReference type="AlphaFoldDB" id="A0A9X6NCC1"/>
<evidence type="ECO:0000313" key="4">
    <source>
        <dbReference type="Proteomes" id="UP000192578"/>
    </source>
</evidence>
<dbReference type="EMBL" id="MTYJ01000202">
    <property type="protein sequence ID" value="OWA50774.1"/>
    <property type="molecule type" value="Genomic_DNA"/>
</dbReference>
<evidence type="ECO:0000256" key="1">
    <source>
        <dbReference type="SAM" id="MobiDB-lite"/>
    </source>
</evidence>
<gene>
    <name evidence="3" type="ORF">BV898_15280</name>
</gene>
<accession>A0A9X6NCC1</accession>
<feature type="region of interest" description="Disordered" evidence="1">
    <location>
        <begin position="45"/>
        <end position="66"/>
    </location>
</feature>
<protein>
    <submittedName>
        <fullName evidence="3">Uncharacterized protein</fullName>
    </submittedName>
</protein>
<organism evidence="3 4">
    <name type="scientific">Hypsibius exemplaris</name>
    <name type="common">Freshwater tardigrade</name>
    <dbReference type="NCBI Taxonomy" id="2072580"/>
    <lineage>
        <taxon>Eukaryota</taxon>
        <taxon>Metazoa</taxon>
        <taxon>Ecdysozoa</taxon>
        <taxon>Tardigrada</taxon>
        <taxon>Eutardigrada</taxon>
        <taxon>Parachela</taxon>
        <taxon>Hypsibioidea</taxon>
        <taxon>Hypsibiidae</taxon>
        <taxon>Hypsibius</taxon>
    </lineage>
</organism>
<feature type="chain" id="PRO_5040848273" evidence="2">
    <location>
        <begin position="24"/>
        <end position="119"/>
    </location>
</feature>
<feature type="signal peptide" evidence="2">
    <location>
        <begin position="1"/>
        <end position="23"/>
    </location>
</feature>
<keyword evidence="4" id="KW-1185">Reference proteome</keyword>
<sequence length="119" mass="13235">MRQQSAGMNACLAVGFLVAVALAQQPVEAQRFAARQFVPSANMGPINVSWRSRPERPESYDQEDTEVVPATVPAYEELPQMSPVRRGPGPLEGCEDHKACRERLMSYFNNLVNMKKAGR</sequence>
<evidence type="ECO:0000256" key="2">
    <source>
        <dbReference type="SAM" id="SignalP"/>
    </source>
</evidence>